<evidence type="ECO:0000256" key="3">
    <source>
        <dbReference type="ARBA" id="ARBA00022519"/>
    </source>
</evidence>
<dbReference type="Proteomes" id="UP000092695">
    <property type="component" value="Chromosome"/>
</dbReference>
<evidence type="ECO:0000256" key="4">
    <source>
        <dbReference type="ARBA" id="ARBA00022692"/>
    </source>
</evidence>
<dbReference type="KEGG" id="woc:BA177_09100"/>
<protein>
    <recommendedName>
        <fullName evidence="12">Fluoride-specific ion channel FluC</fullName>
    </recommendedName>
</protein>
<accession>A0A193LKN7</accession>
<evidence type="ECO:0000256" key="10">
    <source>
        <dbReference type="ARBA" id="ARBA00035120"/>
    </source>
</evidence>
<dbReference type="AlphaFoldDB" id="A0A193LKN7"/>
<dbReference type="PANTHER" id="PTHR28259:SF1">
    <property type="entry name" value="FLUORIDE EXPORT PROTEIN 1-RELATED"/>
    <property type="match status" value="1"/>
</dbReference>
<keyword evidence="4 12" id="KW-0812">Transmembrane</keyword>
<dbReference type="EMBL" id="CP016268">
    <property type="protein sequence ID" value="ANO53125.1"/>
    <property type="molecule type" value="Genomic_DNA"/>
</dbReference>
<comment type="activity regulation">
    <text evidence="12">Na(+) is not transported, but it plays an essential structural role and its presence is essential for fluoride channel function.</text>
</comment>
<comment type="catalytic activity">
    <reaction evidence="11">
        <text>fluoride(in) = fluoride(out)</text>
        <dbReference type="Rhea" id="RHEA:76159"/>
        <dbReference type="ChEBI" id="CHEBI:17051"/>
    </reaction>
    <physiologicalReaction direction="left-to-right" evidence="11">
        <dbReference type="Rhea" id="RHEA:76160"/>
    </physiologicalReaction>
</comment>
<evidence type="ECO:0000256" key="7">
    <source>
        <dbReference type="ARBA" id="ARBA00023065"/>
    </source>
</evidence>
<feature type="transmembrane region" description="Helical" evidence="12">
    <location>
        <begin position="71"/>
        <end position="91"/>
    </location>
</feature>
<dbReference type="GO" id="GO:0062054">
    <property type="term" value="F:fluoride channel activity"/>
    <property type="evidence" value="ECO:0007669"/>
    <property type="project" value="UniProtKB-UniRule"/>
</dbReference>
<evidence type="ECO:0000256" key="12">
    <source>
        <dbReference type="HAMAP-Rule" id="MF_00454"/>
    </source>
</evidence>
<evidence type="ECO:0000313" key="14">
    <source>
        <dbReference type="Proteomes" id="UP000092695"/>
    </source>
</evidence>
<keyword evidence="8 12" id="KW-0472">Membrane</keyword>
<name>A0A193LKN7_9GAMM</name>
<keyword evidence="9 12" id="KW-0407">Ion channel</keyword>
<evidence type="ECO:0000256" key="8">
    <source>
        <dbReference type="ARBA" id="ARBA00023136"/>
    </source>
</evidence>
<dbReference type="PANTHER" id="PTHR28259">
    <property type="entry name" value="FLUORIDE EXPORT PROTEIN 1-RELATED"/>
    <property type="match status" value="1"/>
</dbReference>
<keyword evidence="6 12" id="KW-0915">Sodium</keyword>
<keyword evidence="12" id="KW-0813">Transport</keyword>
<dbReference type="Pfam" id="PF02537">
    <property type="entry name" value="CRCB"/>
    <property type="match status" value="1"/>
</dbReference>
<proteinExistence type="inferred from homology"/>
<evidence type="ECO:0000256" key="9">
    <source>
        <dbReference type="ARBA" id="ARBA00023303"/>
    </source>
</evidence>
<keyword evidence="12" id="KW-0479">Metal-binding</keyword>
<dbReference type="STRING" id="1548547.BA177_09100"/>
<evidence type="ECO:0000256" key="1">
    <source>
        <dbReference type="ARBA" id="ARBA00004651"/>
    </source>
</evidence>
<dbReference type="InterPro" id="IPR003691">
    <property type="entry name" value="FluC"/>
</dbReference>
<organism evidence="13 14">
    <name type="scientific">Woeseia oceani</name>
    <dbReference type="NCBI Taxonomy" id="1548547"/>
    <lineage>
        <taxon>Bacteria</taxon>
        <taxon>Pseudomonadati</taxon>
        <taxon>Pseudomonadota</taxon>
        <taxon>Gammaproteobacteria</taxon>
        <taxon>Woeseiales</taxon>
        <taxon>Woeseiaceae</taxon>
        <taxon>Woeseia</taxon>
    </lineage>
</organism>
<dbReference type="GO" id="GO:0140114">
    <property type="term" value="P:cellular detoxification of fluoride"/>
    <property type="evidence" value="ECO:0007669"/>
    <property type="project" value="UniProtKB-UniRule"/>
</dbReference>
<feature type="binding site" evidence="12">
    <location>
        <position position="82"/>
    </location>
    <ligand>
        <name>Na(+)</name>
        <dbReference type="ChEBI" id="CHEBI:29101"/>
        <note>structural</note>
    </ligand>
</feature>
<dbReference type="GO" id="GO:0046872">
    <property type="term" value="F:metal ion binding"/>
    <property type="evidence" value="ECO:0007669"/>
    <property type="project" value="UniProtKB-KW"/>
</dbReference>
<evidence type="ECO:0000256" key="6">
    <source>
        <dbReference type="ARBA" id="ARBA00023053"/>
    </source>
</evidence>
<comment type="similarity">
    <text evidence="10 12">Belongs to the fluoride channel Fluc/FEX (TC 1.A.43) family.</text>
</comment>
<evidence type="ECO:0000256" key="11">
    <source>
        <dbReference type="ARBA" id="ARBA00035585"/>
    </source>
</evidence>
<comment type="subcellular location">
    <subcellularLocation>
        <location evidence="1 12">Cell membrane</location>
        <topology evidence="1 12">Multi-pass membrane protein</topology>
    </subcellularLocation>
</comment>
<keyword evidence="3" id="KW-0997">Cell inner membrane</keyword>
<comment type="function">
    <text evidence="12">Fluoride-specific ion channel. Important for reducing fluoride concentration in the cell, thus reducing its toxicity.</text>
</comment>
<evidence type="ECO:0000313" key="13">
    <source>
        <dbReference type="EMBL" id="ANO53125.1"/>
    </source>
</evidence>
<dbReference type="GO" id="GO:0005886">
    <property type="term" value="C:plasma membrane"/>
    <property type="evidence" value="ECO:0007669"/>
    <property type="project" value="UniProtKB-SubCell"/>
</dbReference>
<keyword evidence="14" id="KW-1185">Reference proteome</keyword>
<sequence>MTALLFVGGGGALGAMSRYGLTILLSRFGGLPFGTFLSNLLGCLFMGVVLQWFAESDWVAGTALEHEPHRLLLAVGFCGSFTTLSALVYEVSGMLQRDELLTAFGYLLATLGGGFLFFYVGILLVRLLSA</sequence>
<feature type="transmembrane region" description="Helical" evidence="12">
    <location>
        <begin position="103"/>
        <end position="125"/>
    </location>
</feature>
<feature type="binding site" evidence="12">
    <location>
        <position position="79"/>
    </location>
    <ligand>
        <name>Na(+)</name>
        <dbReference type="ChEBI" id="CHEBI:29101"/>
        <note>structural</note>
    </ligand>
</feature>
<keyword evidence="2 12" id="KW-1003">Cell membrane</keyword>
<keyword evidence="7 12" id="KW-0406">Ion transport</keyword>
<gene>
    <name evidence="12" type="primary">fluC</name>
    <name evidence="12" type="synonym">crcB</name>
    <name evidence="13" type="ORF">BA177_09100</name>
</gene>
<evidence type="ECO:0000256" key="5">
    <source>
        <dbReference type="ARBA" id="ARBA00022989"/>
    </source>
</evidence>
<keyword evidence="5 12" id="KW-1133">Transmembrane helix</keyword>
<dbReference type="HAMAP" id="MF_00454">
    <property type="entry name" value="FluC"/>
    <property type="match status" value="1"/>
</dbReference>
<reference evidence="13 14" key="1">
    <citation type="submission" date="2016-06" db="EMBL/GenBank/DDBJ databases">
        <title>Complete genome sequence of a deep-branching marine Gamma Proteobacterium Woeseia oceani type strain XK5.</title>
        <authorList>
            <person name="Mu D."/>
            <person name="Du Z."/>
        </authorList>
    </citation>
    <scope>NUCLEOTIDE SEQUENCE [LARGE SCALE GENOMIC DNA]</scope>
    <source>
        <strain evidence="13 14">XK5</strain>
    </source>
</reference>
<feature type="transmembrane region" description="Helical" evidence="12">
    <location>
        <begin position="30"/>
        <end position="50"/>
    </location>
</feature>
<evidence type="ECO:0000256" key="2">
    <source>
        <dbReference type="ARBA" id="ARBA00022475"/>
    </source>
</evidence>